<keyword evidence="3" id="KW-1185">Reference proteome</keyword>
<gene>
    <name evidence="2" type="ORF">H8B09_21525</name>
</gene>
<name>A0ABR8N4I3_9BACL</name>
<organism evidence="2 3">
    <name type="scientific">Paenibacillus terricola</name>
    <dbReference type="NCBI Taxonomy" id="2763503"/>
    <lineage>
        <taxon>Bacteria</taxon>
        <taxon>Bacillati</taxon>
        <taxon>Bacillota</taxon>
        <taxon>Bacilli</taxon>
        <taxon>Bacillales</taxon>
        <taxon>Paenibacillaceae</taxon>
        <taxon>Paenibacillus</taxon>
    </lineage>
</organism>
<feature type="signal peptide" evidence="1">
    <location>
        <begin position="1"/>
        <end position="25"/>
    </location>
</feature>
<accession>A0ABR8N4I3</accession>
<proteinExistence type="predicted"/>
<dbReference type="SUPFAM" id="SSF50998">
    <property type="entry name" value="Quinoprotein alcohol dehydrogenase-like"/>
    <property type="match status" value="1"/>
</dbReference>
<dbReference type="Proteomes" id="UP000609346">
    <property type="component" value="Unassembled WGS sequence"/>
</dbReference>
<dbReference type="RefSeq" id="WP_191205623.1">
    <property type="nucleotide sequence ID" value="NZ_JACXZA010000005.1"/>
</dbReference>
<evidence type="ECO:0000313" key="2">
    <source>
        <dbReference type="EMBL" id="MBD3921364.1"/>
    </source>
</evidence>
<comment type="caution">
    <text evidence="2">The sequence shown here is derived from an EMBL/GenBank/DDBJ whole genome shotgun (WGS) entry which is preliminary data.</text>
</comment>
<dbReference type="EMBL" id="JACXZA010000005">
    <property type="protein sequence ID" value="MBD3921364.1"/>
    <property type="molecule type" value="Genomic_DNA"/>
</dbReference>
<feature type="chain" id="PRO_5046541650" evidence="1">
    <location>
        <begin position="26"/>
        <end position="420"/>
    </location>
</feature>
<protein>
    <submittedName>
        <fullName evidence="2">Uncharacterized protein</fullName>
    </submittedName>
</protein>
<evidence type="ECO:0000256" key="1">
    <source>
        <dbReference type="SAM" id="SignalP"/>
    </source>
</evidence>
<dbReference type="Gene3D" id="2.130.10.10">
    <property type="entry name" value="YVTN repeat-like/Quinoprotein amine dehydrogenase"/>
    <property type="match status" value="1"/>
</dbReference>
<sequence length="420" mass="47253">MRKLMVWGFIVLCAGLLMTTSSALAGGSLTQIPPSQFTTVKLGNESHGQFRGVGSYQFTSLSQANTPKDMYYSPTTKWTYALDNFNVFKHVKEQVLAAFDTKGKQMWKVSVPGDGYRQLIIGPDNILYVYVLPSINLQAKEPNLLYAFDLKGQLKWKYVFEEPQQMFVPVWALGPQSSFYTVTNNSIVCIQNGKLVWEMQVPTYTNSLNLLQTKTWDILVDGNGSLFMQDEEGWVEKRDAKQQLVWRAQLGSDILGLVGDDRYLISYQHMKHQYYDAATGKPVASPNLDYAALDRSMLPNDRKGGFYAPEKIDKNGVASGNGIVKFNEKGQVIWHYKIRFSGYSSIRELMSDAQGNAYFLDNGGHLYSVDPNGNERFIVLSKDEKETRGTYLPLYVSPEGVAVSSNGDVGMYRIAAIMRK</sequence>
<reference evidence="2 3" key="1">
    <citation type="submission" date="2020-09" db="EMBL/GenBank/DDBJ databases">
        <title>Paenibacillus sp. strain PR3 16S rRNA gene Genome sequencing and assembly.</title>
        <authorList>
            <person name="Kim J."/>
        </authorList>
    </citation>
    <scope>NUCLEOTIDE SEQUENCE [LARGE SCALE GENOMIC DNA]</scope>
    <source>
        <strain evidence="2 3">PR3</strain>
    </source>
</reference>
<keyword evidence="1" id="KW-0732">Signal</keyword>
<evidence type="ECO:0000313" key="3">
    <source>
        <dbReference type="Proteomes" id="UP000609346"/>
    </source>
</evidence>
<dbReference type="InterPro" id="IPR015943">
    <property type="entry name" value="WD40/YVTN_repeat-like_dom_sf"/>
</dbReference>
<dbReference type="InterPro" id="IPR011047">
    <property type="entry name" value="Quinoprotein_ADH-like_sf"/>
</dbReference>